<dbReference type="Ensembl" id="ENSSMRT00000011947.1">
    <property type="protein sequence ID" value="ENSSMRP00000010248.1"/>
    <property type="gene ID" value="ENSSMRG00000008131.1"/>
</dbReference>
<reference evidence="1" key="2">
    <citation type="submission" date="2025-09" db="UniProtKB">
        <authorList>
            <consortium name="Ensembl"/>
        </authorList>
    </citation>
    <scope>IDENTIFICATION</scope>
</reference>
<protein>
    <submittedName>
        <fullName evidence="1">Uncharacterized protein</fullName>
    </submittedName>
</protein>
<dbReference type="Pfam" id="PF15838">
    <property type="entry name" value="LLCFC1"/>
    <property type="match status" value="1"/>
</dbReference>
<reference evidence="1" key="1">
    <citation type="submission" date="2025-08" db="UniProtKB">
        <authorList>
            <consortium name="Ensembl"/>
        </authorList>
    </citation>
    <scope>IDENTIFICATION</scope>
</reference>
<accession>A0A8D0BPA7</accession>
<dbReference type="Proteomes" id="UP000694421">
    <property type="component" value="Unplaced"/>
</dbReference>
<evidence type="ECO:0000313" key="1">
    <source>
        <dbReference type="Ensembl" id="ENSSMRP00000010248.1"/>
    </source>
</evidence>
<dbReference type="GeneTree" id="ENSGT00950000186294"/>
<organism evidence="1 2">
    <name type="scientific">Salvator merianae</name>
    <name type="common">Argentine black and white tegu</name>
    <name type="synonym">Tupinambis merianae</name>
    <dbReference type="NCBI Taxonomy" id="96440"/>
    <lineage>
        <taxon>Eukaryota</taxon>
        <taxon>Metazoa</taxon>
        <taxon>Chordata</taxon>
        <taxon>Craniata</taxon>
        <taxon>Vertebrata</taxon>
        <taxon>Euteleostomi</taxon>
        <taxon>Lepidosauria</taxon>
        <taxon>Squamata</taxon>
        <taxon>Bifurcata</taxon>
        <taxon>Unidentata</taxon>
        <taxon>Episquamata</taxon>
        <taxon>Laterata</taxon>
        <taxon>Teiioidea</taxon>
        <taxon>Teiidae</taxon>
        <taxon>Salvator</taxon>
    </lineage>
</organism>
<proteinExistence type="predicted"/>
<dbReference type="InterPro" id="IPR031684">
    <property type="entry name" value="LLCFC1"/>
</dbReference>
<evidence type="ECO:0000313" key="2">
    <source>
        <dbReference type="Proteomes" id="UP000694421"/>
    </source>
</evidence>
<keyword evidence="2" id="KW-1185">Reference proteome</keyword>
<dbReference type="AlphaFoldDB" id="A0A8D0BPA7"/>
<name>A0A8D0BPA7_SALMN</name>
<sequence>SPPPTHQPNLTVFHQPALNLLKVQHPTITGGLPEEGLKQCGGTMEETFVASSTGEGMEVINMAESDDSQRLGNAAVKDILLDLPEVLAVIMDEENLNIYLCFMIAY</sequence>
<dbReference type="GO" id="GO:0007342">
    <property type="term" value="P:fusion of sperm to egg plasma membrane involved in single fertilization"/>
    <property type="evidence" value="ECO:0007669"/>
    <property type="project" value="InterPro"/>
</dbReference>